<evidence type="ECO:0000256" key="11">
    <source>
        <dbReference type="ARBA" id="ARBA00022679"/>
    </source>
</evidence>
<keyword evidence="14 25" id="KW-0863">Zinc-finger</keyword>
<keyword evidence="15 32" id="KW-0418">Kinase</keyword>
<dbReference type="Pfam" id="PF26052">
    <property type="entry name" value="BRE1B"/>
    <property type="match status" value="1"/>
</dbReference>
<dbReference type="Pfam" id="PF00097">
    <property type="entry name" value="zf-C3HC4"/>
    <property type="match status" value="1"/>
</dbReference>
<comment type="similarity">
    <text evidence="5">Belongs to the protein kinase superfamily. AGC Ser/Thr protein kinase family. S6 kinase subfamily.</text>
</comment>
<evidence type="ECO:0000256" key="9">
    <source>
        <dbReference type="ARBA" id="ARBA00022527"/>
    </source>
</evidence>
<dbReference type="OrthoDB" id="10266039at2759"/>
<dbReference type="KEGG" id="egl:EGR_05763"/>
<dbReference type="PANTHER" id="PTHR23163:SF0">
    <property type="entry name" value="E3 UBIQUITIN-PROTEIN LIGASE BRE1"/>
    <property type="match status" value="1"/>
</dbReference>
<dbReference type="InterPro" id="IPR000961">
    <property type="entry name" value="AGC-kinase_C"/>
</dbReference>
<feature type="region of interest" description="Disordered" evidence="28">
    <location>
        <begin position="759"/>
        <end position="827"/>
    </location>
</feature>
<dbReference type="PANTHER" id="PTHR23163">
    <property type="entry name" value="RING FINGER PROTEIN-RELATED"/>
    <property type="match status" value="1"/>
</dbReference>
<dbReference type="GO" id="GO:0033503">
    <property type="term" value="C:HULC complex"/>
    <property type="evidence" value="ECO:0007669"/>
    <property type="project" value="TreeGrafter"/>
</dbReference>
<evidence type="ECO:0000256" key="13">
    <source>
        <dbReference type="ARBA" id="ARBA00022741"/>
    </source>
</evidence>
<feature type="compositionally biased region" description="Low complexity" evidence="28">
    <location>
        <begin position="990"/>
        <end position="1000"/>
    </location>
</feature>
<dbReference type="InterPro" id="IPR001841">
    <property type="entry name" value="Znf_RING"/>
</dbReference>
<dbReference type="RefSeq" id="XP_024350605.1">
    <property type="nucleotide sequence ID" value="XM_024495012.1"/>
</dbReference>
<evidence type="ECO:0000256" key="5">
    <source>
        <dbReference type="ARBA" id="ARBA00009804"/>
    </source>
</evidence>
<feature type="compositionally biased region" description="Basic and acidic residues" evidence="28">
    <location>
        <begin position="298"/>
        <end position="309"/>
    </location>
</feature>
<dbReference type="GeneID" id="36341478"/>
<dbReference type="SUPFAM" id="SSF56112">
    <property type="entry name" value="Protein kinase-like (PK-like)"/>
    <property type="match status" value="1"/>
</dbReference>
<dbReference type="GO" id="GO:0006325">
    <property type="term" value="P:chromatin organization"/>
    <property type="evidence" value="ECO:0007669"/>
    <property type="project" value="UniProtKB-KW"/>
</dbReference>
<feature type="coiled-coil region" evidence="27">
    <location>
        <begin position="1034"/>
        <end position="1061"/>
    </location>
</feature>
<feature type="region of interest" description="Disordered" evidence="28">
    <location>
        <begin position="1381"/>
        <end position="1453"/>
    </location>
</feature>
<evidence type="ECO:0000256" key="2">
    <source>
        <dbReference type="ARBA" id="ARBA00004123"/>
    </source>
</evidence>
<evidence type="ECO:0000256" key="17">
    <source>
        <dbReference type="ARBA" id="ARBA00022833"/>
    </source>
</evidence>
<evidence type="ECO:0000259" key="31">
    <source>
        <dbReference type="PROSITE" id="PS51285"/>
    </source>
</evidence>
<dbReference type="GO" id="GO:0016567">
    <property type="term" value="P:protein ubiquitination"/>
    <property type="evidence" value="ECO:0007669"/>
    <property type="project" value="UniProtKB-UniPathway"/>
</dbReference>
<dbReference type="GO" id="GO:0004674">
    <property type="term" value="F:protein serine/threonine kinase activity"/>
    <property type="evidence" value="ECO:0007669"/>
    <property type="project" value="UniProtKB-KW"/>
</dbReference>
<evidence type="ECO:0000256" key="12">
    <source>
        <dbReference type="ARBA" id="ARBA00022723"/>
    </source>
</evidence>
<evidence type="ECO:0000256" key="25">
    <source>
        <dbReference type="PROSITE-ProRule" id="PRU00175"/>
    </source>
</evidence>
<evidence type="ECO:0000256" key="10">
    <source>
        <dbReference type="ARBA" id="ARBA00022553"/>
    </source>
</evidence>
<dbReference type="GO" id="GO:0106310">
    <property type="term" value="F:protein serine kinase activity"/>
    <property type="evidence" value="ECO:0007669"/>
    <property type="project" value="RHEA"/>
</dbReference>
<feature type="coiled-coil region" evidence="27">
    <location>
        <begin position="1230"/>
        <end position="1377"/>
    </location>
</feature>
<dbReference type="EC" id="2.7.11.1" evidence="7"/>
<keyword evidence="11" id="KW-0808">Transferase</keyword>
<dbReference type="Pfam" id="PF00069">
    <property type="entry name" value="Pkinase"/>
    <property type="match status" value="1"/>
</dbReference>
<dbReference type="Gene3D" id="3.30.200.20">
    <property type="entry name" value="Phosphorylase Kinase, domain 1"/>
    <property type="match status" value="1"/>
</dbReference>
<evidence type="ECO:0000256" key="7">
    <source>
        <dbReference type="ARBA" id="ARBA00012513"/>
    </source>
</evidence>
<dbReference type="InterPro" id="IPR058643">
    <property type="entry name" value="BRE1-like_CC"/>
</dbReference>
<evidence type="ECO:0000313" key="32">
    <source>
        <dbReference type="EMBL" id="EUB59409.1"/>
    </source>
</evidence>
<dbReference type="GO" id="GO:0061630">
    <property type="term" value="F:ubiquitin protein ligase activity"/>
    <property type="evidence" value="ECO:0007669"/>
    <property type="project" value="UniProtKB-EC"/>
</dbReference>
<reference evidence="32 33" key="1">
    <citation type="journal article" date="2013" name="Nat. Genet.">
        <title>The genome of the hydatid tapeworm Echinococcus granulosus.</title>
        <authorList>
            <person name="Zheng H."/>
            <person name="Zhang W."/>
            <person name="Zhang L."/>
            <person name="Zhang Z."/>
            <person name="Li J."/>
            <person name="Lu G."/>
            <person name="Zhu Y."/>
            <person name="Wang Y."/>
            <person name="Huang Y."/>
            <person name="Liu J."/>
            <person name="Kang H."/>
            <person name="Chen J."/>
            <person name="Wang L."/>
            <person name="Chen A."/>
            <person name="Yu S."/>
            <person name="Gao Z."/>
            <person name="Jin L."/>
            <person name="Gu W."/>
            <person name="Wang Z."/>
            <person name="Zhao L."/>
            <person name="Shi B."/>
            <person name="Wen H."/>
            <person name="Lin R."/>
            <person name="Jones M.K."/>
            <person name="Brejova B."/>
            <person name="Vinar T."/>
            <person name="Zhao G."/>
            <person name="McManus D.P."/>
            <person name="Chen Z."/>
            <person name="Zhou Y."/>
            <person name="Wang S."/>
        </authorList>
    </citation>
    <scope>NUCLEOTIDE SEQUENCE [LARGE SCALE GENOMIC DNA]</scope>
</reference>
<evidence type="ECO:0000256" key="15">
    <source>
        <dbReference type="ARBA" id="ARBA00022777"/>
    </source>
</evidence>
<dbReference type="InterPro" id="IPR008271">
    <property type="entry name" value="Ser/Thr_kinase_AS"/>
</dbReference>
<dbReference type="InterPro" id="IPR017892">
    <property type="entry name" value="Pkinase_C"/>
</dbReference>
<keyword evidence="9" id="KW-0723">Serine/threonine-protein kinase</keyword>
<dbReference type="CDD" id="cd05584">
    <property type="entry name" value="STKc_p70S6K"/>
    <property type="match status" value="1"/>
</dbReference>
<dbReference type="EMBL" id="APAU02000045">
    <property type="protein sequence ID" value="EUB59409.1"/>
    <property type="molecule type" value="Genomic_DNA"/>
</dbReference>
<feature type="compositionally biased region" description="Polar residues" evidence="28">
    <location>
        <begin position="1585"/>
        <end position="1603"/>
    </location>
</feature>
<dbReference type="Gene3D" id="1.10.510.10">
    <property type="entry name" value="Transferase(Phosphotransferase) domain 1"/>
    <property type="match status" value="1"/>
</dbReference>
<dbReference type="SMART" id="SM00133">
    <property type="entry name" value="S_TK_X"/>
    <property type="match status" value="1"/>
</dbReference>
<keyword evidence="19" id="KW-0156">Chromatin regulator</keyword>
<proteinExistence type="inferred from homology"/>
<comment type="subcellular location">
    <subcellularLocation>
        <location evidence="2">Nucleus</location>
    </subcellularLocation>
</comment>
<feature type="domain" description="Protein kinase" evidence="29">
    <location>
        <begin position="354"/>
        <end position="614"/>
    </location>
</feature>
<feature type="coiled-coil region" evidence="27">
    <location>
        <begin position="1654"/>
        <end position="1681"/>
    </location>
</feature>
<keyword evidence="21" id="KW-0539">Nucleus</keyword>
<dbReference type="InterPro" id="IPR013956">
    <property type="entry name" value="E3_ubiquit_lig_Bre1"/>
</dbReference>
<dbReference type="InterPro" id="IPR000719">
    <property type="entry name" value="Prot_kinase_dom"/>
</dbReference>
<evidence type="ECO:0000313" key="33">
    <source>
        <dbReference type="Proteomes" id="UP000019149"/>
    </source>
</evidence>
<evidence type="ECO:0000256" key="23">
    <source>
        <dbReference type="ARBA" id="ARBA00047899"/>
    </source>
</evidence>
<feature type="region of interest" description="Disordered" evidence="28">
    <location>
        <begin position="990"/>
        <end position="1027"/>
    </location>
</feature>
<feature type="region of interest" description="Disordered" evidence="28">
    <location>
        <begin position="1136"/>
        <end position="1155"/>
    </location>
</feature>
<feature type="binding site" evidence="26">
    <location>
        <position position="386"/>
    </location>
    <ligand>
        <name>ATP</name>
        <dbReference type="ChEBI" id="CHEBI:30616"/>
    </ligand>
</feature>
<feature type="coiled-coil region" evidence="27">
    <location>
        <begin position="1495"/>
        <end position="1536"/>
    </location>
</feature>
<dbReference type="GO" id="GO:0005634">
    <property type="term" value="C:nucleus"/>
    <property type="evidence" value="ECO:0007669"/>
    <property type="project" value="UniProtKB-SubCell"/>
</dbReference>
<dbReference type="InterPro" id="IPR058642">
    <property type="entry name" value="BRE1A/B-like_dom"/>
</dbReference>
<dbReference type="Pfam" id="PF00433">
    <property type="entry name" value="Pkinase_C"/>
    <property type="match status" value="1"/>
</dbReference>
<evidence type="ECO:0000256" key="26">
    <source>
        <dbReference type="PROSITE-ProRule" id="PRU10141"/>
    </source>
</evidence>
<dbReference type="SUPFAM" id="SSF57850">
    <property type="entry name" value="RING/U-box"/>
    <property type="match status" value="1"/>
</dbReference>
<dbReference type="InterPro" id="IPR017907">
    <property type="entry name" value="Znf_RING_CS"/>
</dbReference>
<dbReference type="Gene3D" id="3.30.40.10">
    <property type="entry name" value="Zinc/RING finger domain, C3HC4 (zinc finger)"/>
    <property type="match status" value="1"/>
</dbReference>
<evidence type="ECO:0000256" key="4">
    <source>
        <dbReference type="ARBA" id="ARBA00005555"/>
    </source>
</evidence>
<keyword evidence="13 26" id="KW-0547">Nucleotide-binding</keyword>
<keyword evidence="12" id="KW-0479">Metal-binding</keyword>
<evidence type="ECO:0000259" key="30">
    <source>
        <dbReference type="PROSITE" id="PS50089"/>
    </source>
</evidence>
<evidence type="ECO:0000256" key="8">
    <source>
        <dbReference type="ARBA" id="ARBA00019976"/>
    </source>
</evidence>
<evidence type="ECO:0000256" key="1">
    <source>
        <dbReference type="ARBA" id="ARBA00000900"/>
    </source>
</evidence>
<feature type="region of interest" description="Disordered" evidence="28">
    <location>
        <begin position="292"/>
        <end position="320"/>
    </location>
</feature>
<dbReference type="Pfam" id="PF26095">
    <property type="entry name" value="CC_Bre1"/>
    <property type="match status" value="1"/>
</dbReference>
<feature type="compositionally biased region" description="Polar residues" evidence="28">
    <location>
        <begin position="1381"/>
        <end position="1399"/>
    </location>
</feature>
<dbReference type="OMA" id="GHTIMAN"/>
<feature type="compositionally biased region" description="Basic and acidic residues" evidence="28">
    <location>
        <begin position="1543"/>
        <end position="1556"/>
    </location>
</feature>
<evidence type="ECO:0000256" key="19">
    <source>
        <dbReference type="ARBA" id="ARBA00022853"/>
    </source>
</evidence>
<dbReference type="FunFam" id="1.10.510.10:FF:000008">
    <property type="entry name" value="Non-specific serine/threonine protein kinase"/>
    <property type="match status" value="1"/>
</dbReference>
<dbReference type="FunFam" id="3.30.200.20:FF:000686">
    <property type="entry name" value="Ribosomal protein S6 kinase"/>
    <property type="match status" value="1"/>
</dbReference>
<dbReference type="GO" id="GO:0008270">
    <property type="term" value="F:zinc ion binding"/>
    <property type="evidence" value="ECO:0007669"/>
    <property type="project" value="UniProtKB-KW"/>
</dbReference>
<evidence type="ECO:0000256" key="6">
    <source>
        <dbReference type="ARBA" id="ARBA00012483"/>
    </source>
</evidence>
<feature type="compositionally biased region" description="Basic and acidic residues" evidence="28">
    <location>
        <begin position="1400"/>
        <end position="1416"/>
    </location>
</feature>
<dbReference type="SMART" id="SM00184">
    <property type="entry name" value="RING"/>
    <property type="match status" value="1"/>
</dbReference>
<comment type="catalytic activity">
    <reaction evidence="24">
        <text>L-seryl-[protein] + ATP = O-phospho-L-seryl-[protein] + ADP + H(+)</text>
        <dbReference type="Rhea" id="RHEA:17989"/>
        <dbReference type="Rhea" id="RHEA-COMP:9863"/>
        <dbReference type="Rhea" id="RHEA-COMP:11604"/>
        <dbReference type="ChEBI" id="CHEBI:15378"/>
        <dbReference type="ChEBI" id="CHEBI:29999"/>
        <dbReference type="ChEBI" id="CHEBI:30616"/>
        <dbReference type="ChEBI" id="CHEBI:83421"/>
        <dbReference type="ChEBI" id="CHEBI:456216"/>
        <dbReference type="EC" id="2.7.11.1"/>
    </reaction>
</comment>
<dbReference type="InterPro" id="IPR011009">
    <property type="entry name" value="Kinase-like_dom_sf"/>
</dbReference>
<dbReference type="Proteomes" id="UP000019149">
    <property type="component" value="Unassembled WGS sequence"/>
</dbReference>
<feature type="coiled-coil region" evidence="27">
    <location>
        <begin position="1167"/>
        <end position="1201"/>
    </location>
</feature>
<dbReference type="UniPathway" id="UPA00143"/>
<feature type="compositionally biased region" description="Low complexity" evidence="28">
    <location>
        <begin position="794"/>
        <end position="805"/>
    </location>
</feature>
<dbReference type="PROSITE" id="PS51285">
    <property type="entry name" value="AGC_KINASE_CTER"/>
    <property type="match status" value="1"/>
</dbReference>
<comment type="catalytic activity">
    <reaction evidence="1">
        <text>S-ubiquitinyl-[E2 ubiquitin-conjugating enzyme]-L-cysteine + [acceptor protein]-L-lysine = [E2 ubiquitin-conjugating enzyme]-L-cysteine + N(6)-ubiquitinyl-[acceptor protein]-L-lysine.</text>
        <dbReference type="EC" id="2.3.2.27"/>
    </reaction>
</comment>
<dbReference type="SMART" id="SM00220">
    <property type="entry name" value="S_TKc"/>
    <property type="match status" value="1"/>
</dbReference>
<feature type="coiled-coil region" evidence="27">
    <location>
        <begin position="1738"/>
        <end position="1786"/>
    </location>
</feature>
<evidence type="ECO:0000256" key="18">
    <source>
        <dbReference type="ARBA" id="ARBA00022840"/>
    </source>
</evidence>
<dbReference type="STRING" id="6210.W6V0A5"/>
<evidence type="ECO:0000256" key="20">
    <source>
        <dbReference type="ARBA" id="ARBA00023054"/>
    </source>
</evidence>
<keyword evidence="10" id="KW-0597">Phosphoprotein</keyword>
<comment type="caution">
    <text evidence="32">The sequence shown here is derived from an EMBL/GenBank/DDBJ whole genome shotgun (WGS) entry which is preliminary data.</text>
</comment>
<evidence type="ECO:0000256" key="24">
    <source>
        <dbReference type="ARBA" id="ARBA00048679"/>
    </source>
</evidence>
<sequence length="1939" mass="217908">MLASICITLFLINMPKYIFFSLVPRTCTSKPIRGLYFCSLVSTKISHLSRGLLLIEHCQWAANLFIPSISIWTQMDRIIACLKVYEEWATIASDDSSICCQAALLLESGSTDRTMRVWRPAGAEWPFVMSPSTNLSTIHCIPASSSIHESQTDGESHRGVDTSILVRKLHTNRLQHISVEHRFLTNEITLGSMSSLTAPTLPSANGMMSDHRAHIFTGACNGSKLPTQFIVFDFGDIYHVYQCKASATTRFDDCEHSYLFDRSSRKKTLQLTQPIFHRAMNNNPDVFHIDMPDVPGMEEGKSDSEESNHNSKASEGFLSRGPLSVEEMNEHVERVEICEDTVNPGQPKVRPQDFTLLKVLGKGGYGKVFLARKITGVDSGQIFAMKVLKKASIVTNAKDTAHTKTERNILEMIKHPFLVQLHYAFQTPGKLYLVLEFLAGGELFTQLEKEGVFMEDQASFYLSEIILAIGHLHKMGIVYRDLKPENILLDTEGHVKLTDFGLSKERVDQDLTHTFCGTIEYMAPEILLRQGHGKSVDWWSLGTLMYDMLSGGPPFTGDDRKKTMEAVLRGRYTLAPYLTYEAKDLLKRLLKKTVSERLGSGPTDAEEIKQHPFFQSINWDQVYARQLEPPFKPSLTSETDVSRFDPLFTSENPVESPDDGVPISASNCDVFDGFTYVDPQVQISMVRDPWAFDGSTNLRRRRRSGISIGSSPACAGNPMIPVPTIHGIPAPNFFGSMNQGGSGGPGQPFVFAEDFEDMELGSGQGDPVAPHSVFPSQLIPTNPNRPSRNQRDLSSSPRRPNPNSSFAHSDQQPSSGGGESIPGVSAPKRPFLSGSELVLFSRVRSLEELDKRTLQLQNKKLYEALTEKRSAISDLRQRIEQLENRQAKDDALLCVVNRYWNQLDEDCLLLLQRCEVDVDEKVSNSAESFLKQLASWEKEEVPEKLQQRVHFSKRIIARLLNSLEKLFVHQSRLRSLLVDELQSDRIVKASTATTSSKTSSRPGGTIEEESMEKSSTNATTAVDDGAKTDGVSALSSIEKVIAALREEIAALSTENDRLQCLCTSMHANHRQQSLRVLELQDQCQANSDAADEWKAKYEDLEYKLQQSTAQLAILDHRLYDAQQSKKLLEEELAALKGTSGSPGEGTEEASGTQGVTKSKYNDMLCELEEQRELAANRLTELERLQRQHEEKVAECAKLSMQVNDPPEQLIQDSPSYKSLKVQFNILYGEVKSLRSQLEESRSMIQTIRNAHLKQIEEMEANETAILNQMRGEMLAQEELYSKLRREFEMIEADFKQTVAHNEQAGPINSEMRSLITTLQLQNKQLKNEVVRYRRKSKEAAHDCQMATNELKATEEELSRARASLAEATAAVIQLTDELAASNPTPSTIAPSEPSQTSDSPPRKRERENDTERKGADEGVSSSRSSGTEPATSHSEASSKDRKGSSSSQSPEEIIRDLRNQLKISQEAEKEMSVLLSMYKVIPKDQRDKATLLQVEAKLRAELSEARSELATLQSVNADLQARCAQLQREYRIATSSTFPLKRELEEQADLPEKKVAGEGNSTAHSEEPSPREGSVATGSGAVGPSATNPSHQTSPLSISTCMNVVSPESGEKSASAAPILPPPPPPPPPTPHPLMPPVPRKTSNLDEDKKAWQVAELQQELQHTQRRCHTLEQRVSTLQQHLLTAKQQEDVMLKEMEVTGQAFEDVQEQNSRLLKSLREKDDANLNQMTEWMKTSQLARLLKEEKKLLDEQVRLMQAKIEALTRAIQKQEDKERLLLTNLETLEKEAALRQQSQEAYKRKSVECQQREEDLRVTVQKYLAQLNEAQTSVQEKASAYEQVSFRHQRLQEEYTTLKRKYERLRKIEQSHNADEVLLAEIQDYKEQLACPTCKTHKKDAILTKCFHVFCLNCLKTRYETRNRKCPKCNATFGANDYHRIYLT</sequence>
<organism evidence="32 33">
    <name type="scientific">Echinococcus granulosus</name>
    <name type="common">Hydatid tapeworm</name>
    <dbReference type="NCBI Taxonomy" id="6210"/>
    <lineage>
        <taxon>Eukaryota</taxon>
        <taxon>Metazoa</taxon>
        <taxon>Spiralia</taxon>
        <taxon>Lophotrochozoa</taxon>
        <taxon>Platyhelminthes</taxon>
        <taxon>Cestoda</taxon>
        <taxon>Eucestoda</taxon>
        <taxon>Cyclophyllidea</taxon>
        <taxon>Taeniidae</taxon>
        <taxon>Echinococcus</taxon>
        <taxon>Echinococcus granulosus group</taxon>
    </lineage>
</organism>
<keyword evidence="33" id="KW-1185">Reference proteome</keyword>
<feature type="compositionally biased region" description="Pro residues" evidence="28">
    <location>
        <begin position="1619"/>
        <end position="1639"/>
    </location>
</feature>
<keyword evidence="20 27" id="KW-0175">Coiled coil</keyword>
<keyword evidence="16" id="KW-0833">Ubl conjugation pathway</keyword>
<evidence type="ECO:0000256" key="22">
    <source>
        <dbReference type="ARBA" id="ARBA00031666"/>
    </source>
</evidence>
<dbReference type="InterPro" id="IPR018957">
    <property type="entry name" value="Znf_C3HC4_RING-type"/>
</dbReference>
<dbReference type="PROSITE" id="PS50089">
    <property type="entry name" value="ZF_RING_2"/>
    <property type="match status" value="1"/>
</dbReference>
<feature type="region of interest" description="Disordered" evidence="28">
    <location>
        <begin position="1543"/>
        <end position="1644"/>
    </location>
</feature>
<dbReference type="CTD" id="36341478"/>
<dbReference type="PROSITE" id="PS00107">
    <property type="entry name" value="PROTEIN_KINASE_ATP"/>
    <property type="match status" value="1"/>
</dbReference>
<comment type="pathway">
    <text evidence="3">Protein modification; protein ubiquitination.</text>
</comment>
<dbReference type="PROSITE" id="PS00108">
    <property type="entry name" value="PROTEIN_KINASE_ST"/>
    <property type="match status" value="1"/>
</dbReference>
<feature type="domain" description="RING-type" evidence="30">
    <location>
        <begin position="1886"/>
        <end position="1925"/>
    </location>
</feature>
<feature type="compositionally biased region" description="Polar residues" evidence="28">
    <location>
        <begin position="1419"/>
        <end position="1433"/>
    </location>
</feature>
<evidence type="ECO:0000256" key="14">
    <source>
        <dbReference type="ARBA" id="ARBA00022771"/>
    </source>
</evidence>
<comment type="catalytic activity">
    <reaction evidence="23">
        <text>L-threonyl-[protein] + ATP = O-phospho-L-threonyl-[protein] + ADP + H(+)</text>
        <dbReference type="Rhea" id="RHEA:46608"/>
        <dbReference type="Rhea" id="RHEA-COMP:11060"/>
        <dbReference type="Rhea" id="RHEA-COMP:11605"/>
        <dbReference type="ChEBI" id="CHEBI:15378"/>
        <dbReference type="ChEBI" id="CHEBI:30013"/>
        <dbReference type="ChEBI" id="CHEBI:30616"/>
        <dbReference type="ChEBI" id="CHEBI:61977"/>
        <dbReference type="ChEBI" id="CHEBI:456216"/>
        <dbReference type="EC" id="2.7.11.1"/>
    </reaction>
</comment>
<feature type="coiled-coil region" evidence="27">
    <location>
        <begin position="1836"/>
        <end position="1863"/>
    </location>
</feature>
<feature type="compositionally biased region" description="Polar residues" evidence="28">
    <location>
        <begin position="774"/>
        <end position="787"/>
    </location>
</feature>
<evidence type="ECO:0000256" key="28">
    <source>
        <dbReference type="SAM" id="MobiDB-lite"/>
    </source>
</evidence>
<evidence type="ECO:0000256" key="3">
    <source>
        <dbReference type="ARBA" id="ARBA00004906"/>
    </source>
</evidence>
<dbReference type="PROSITE" id="PS00518">
    <property type="entry name" value="ZF_RING_1"/>
    <property type="match status" value="1"/>
</dbReference>
<keyword evidence="17" id="KW-0862">Zinc</keyword>
<gene>
    <name evidence="32" type="ORF">EGR_05763</name>
</gene>
<evidence type="ECO:0000256" key="27">
    <source>
        <dbReference type="SAM" id="Coils"/>
    </source>
</evidence>
<name>W6V0A5_ECHGR</name>
<evidence type="ECO:0000256" key="16">
    <source>
        <dbReference type="ARBA" id="ARBA00022786"/>
    </source>
</evidence>
<evidence type="ECO:0000259" key="29">
    <source>
        <dbReference type="PROSITE" id="PS50011"/>
    </source>
</evidence>
<dbReference type="FunFam" id="3.30.40.10:FF:000040">
    <property type="entry name" value="E3 ubiquitin protein ligase"/>
    <property type="match status" value="1"/>
</dbReference>
<dbReference type="InterPro" id="IPR017441">
    <property type="entry name" value="Protein_kinase_ATP_BS"/>
</dbReference>
<dbReference type="GO" id="GO:0005524">
    <property type="term" value="F:ATP binding"/>
    <property type="evidence" value="ECO:0007669"/>
    <property type="project" value="UniProtKB-UniRule"/>
</dbReference>
<feature type="coiled-coil region" evidence="27">
    <location>
        <begin position="865"/>
        <end position="892"/>
    </location>
</feature>
<dbReference type="EC" id="2.3.2.27" evidence="6"/>
<protein>
    <recommendedName>
        <fullName evidence="8">E3 ubiquitin-protein ligase BRE1</fullName>
        <ecNumber evidence="6">2.3.2.27</ecNumber>
        <ecNumber evidence="7">2.7.11.1</ecNumber>
    </recommendedName>
    <alternativeName>
        <fullName evidence="22">RING-type E3 ubiquitin transferase BRE1</fullName>
    </alternativeName>
</protein>
<dbReference type="PROSITE" id="PS50011">
    <property type="entry name" value="PROTEIN_KINASE_DOM"/>
    <property type="match status" value="1"/>
</dbReference>
<evidence type="ECO:0000256" key="21">
    <source>
        <dbReference type="ARBA" id="ARBA00023242"/>
    </source>
</evidence>
<feature type="domain" description="AGC-kinase C-terminal" evidence="31">
    <location>
        <begin position="615"/>
        <end position="686"/>
    </location>
</feature>
<comment type="similarity">
    <text evidence="4">Belongs to the BRE1 family.</text>
</comment>
<accession>W6V0A5</accession>
<keyword evidence="18 26" id="KW-0067">ATP-binding</keyword>
<dbReference type="InterPro" id="IPR013083">
    <property type="entry name" value="Znf_RING/FYVE/PHD"/>
</dbReference>